<dbReference type="Proteomes" id="UP000028761">
    <property type="component" value="Chromosome X"/>
</dbReference>
<keyword evidence="3" id="KW-1185">Reference proteome</keyword>
<organism evidence="2 3">
    <name type="scientific">Papio anubis</name>
    <name type="common">Olive baboon</name>
    <dbReference type="NCBI Taxonomy" id="9555"/>
    <lineage>
        <taxon>Eukaryota</taxon>
        <taxon>Metazoa</taxon>
        <taxon>Chordata</taxon>
        <taxon>Craniata</taxon>
        <taxon>Vertebrata</taxon>
        <taxon>Euteleostomi</taxon>
        <taxon>Mammalia</taxon>
        <taxon>Eutheria</taxon>
        <taxon>Euarchontoglires</taxon>
        <taxon>Primates</taxon>
        <taxon>Haplorrhini</taxon>
        <taxon>Catarrhini</taxon>
        <taxon>Cercopithecidae</taxon>
        <taxon>Cercopithecinae</taxon>
        <taxon>Papio</taxon>
    </lineage>
</organism>
<dbReference type="Ensembl" id="ENSPANT00000061224.1">
    <property type="protein sequence ID" value="ENSPANP00000058564.1"/>
    <property type="gene ID" value="ENSPANG00000044930.1"/>
</dbReference>
<reference evidence="2 3" key="1">
    <citation type="submission" date="2012-03" db="EMBL/GenBank/DDBJ databases">
        <title>Whole Genome Assembly of Papio anubis.</title>
        <authorList>
            <person name="Liu Y.L."/>
            <person name="Abraham K.A."/>
            <person name="Akbar H.A."/>
            <person name="Ali S.A."/>
            <person name="Anosike U.A."/>
            <person name="Aqrawi P.A."/>
            <person name="Arias F.A."/>
            <person name="Attaway T.A."/>
            <person name="Awwad R.A."/>
            <person name="Babu C.B."/>
            <person name="Bandaranaike D.B."/>
            <person name="Battles P.B."/>
            <person name="Bell A.B."/>
            <person name="Beltran B.B."/>
            <person name="Berhane-Mersha D.B."/>
            <person name="Bess C.B."/>
            <person name="Bickham C.B."/>
            <person name="Bolden T.B."/>
            <person name="Carter K.C."/>
            <person name="Chau D.C."/>
            <person name="Chavez A.C."/>
            <person name="Clerc-Blankenburg K.C."/>
            <person name="Coyle M.C."/>
            <person name="Dao M.D."/>
            <person name="Davila M.L.D."/>
            <person name="Davy-Carroll L.D."/>
            <person name="Denson S.D."/>
            <person name="Dinh H.D."/>
            <person name="Fernandez S.F."/>
            <person name="Fernando P.F."/>
            <person name="Forbes L.F."/>
            <person name="Francis C.F."/>
            <person name="Francisco L.F."/>
            <person name="Fu Q.F."/>
            <person name="Garcia-Iii R.G."/>
            <person name="Garrett T.G."/>
            <person name="Gross S.G."/>
            <person name="Gubbala S.G."/>
            <person name="Hirani K.H."/>
            <person name="Hogues M.H."/>
            <person name="Hollins B.H."/>
            <person name="Jackson L.J."/>
            <person name="Javaid M.J."/>
            <person name="Jhangiani S.J."/>
            <person name="Johnson A.J."/>
            <person name="Johnson B.J."/>
            <person name="Jones J.J."/>
            <person name="Joshi V.J."/>
            <person name="Kalu J.K."/>
            <person name="Khan N.K."/>
            <person name="Korchina V.K."/>
            <person name="Kovar C.K."/>
            <person name="Lago L.L."/>
            <person name="Lara F.L."/>
            <person name="Le T.-K.L."/>
            <person name="Lee S.L."/>
            <person name="Legall-Iii F.L."/>
            <person name="Lemon S.L."/>
            <person name="Liu J.L."/>
            <person name="Liu Y.-S.L."/>
            <person name="Liyanage D.L."/>
            <person name="Lopez J.L."/>
            <person name="Lorensuhewa L.L."/>
            <person name="Mata R.M."/>
            <person name="Mathew T.M."/>
            <person name="Mercado C.M."/>
            <person name="Mercado I.M."/>
            <person name="Morales K.M."/>
            <person name="Morgan M.M."/>
            <person name="Munidasa M.M."/>
            <person name="Ngo D.N."/>
            <person name="Nguyen L.N."/>
            <person name="Nguyen T.N."/>
            <person name="Nguyen N.N."/>
            <person name="Obregon M.O."/>
            <person name="Okwuonu G.O."/>
            <person name="Ongeri F.O."/>
            <person name="Onwere C.O."/>
            <person name="Osifeso I.O."/>
            <person name="Parra A.P."/>
            <person name="Patil S.P."/>
            <person name="Perez A.P."/>
            <person name="Perez Y.P."/>
            <person name="Pham C.P."/>
            <person name="Pu L.-L.P."/>
            <person name="Puazo M.P."/>
            <person name="Quiroz J.Q."/>
            <person name="Rouhana J.R."/>
            <person name="Ruiz M.R."/>
            <person name="Ruiz S.-J.R."/>
            <person name="Saada N.S."/>
            <person name="Santibanez J.S."/>
            <person name="Scheel M.S."/>
            <person name="Schneider B.S."/>
            <person name="Simmons D.S."/>
            <person name="Sisson I.S."/>
            <person name="Tang L.-Y.T."/>
            <person name="Thornton R.T."/>
            <person name="Tisius J.T."/>
            <person name="Toledanes G.T."/>
            <person name="Trejos Z.T."/>
            <person name="Usmani K.U."/>
            <person name="Varghese R.V."/>
            <person name="Vattathil S.V."/>
            <person name="Vee V.V."/>
            <person name="Walker D.W."/>
            <person name="Weissenberger G.W."/>
            <person name="White C.W."/>
            <person name="Williams A.W."/>
            <person name="Woodworth J.W."/>
            <person name="Wright R.W."/>
            <person name="Zhu Y.Z."/>
            <person name="Han Y.H."/>
            <person name="Newsham I.N."/>
            <person name="Nazareth L.N."/>
            <person name="Worley K.W."/>
            <person name="Muzny D.M."/>
            <person name="Rogers J.R."/>
            <person name="Gibbs R.G."/>
        </authorList>
    </citation>
    <scope>NUCLEOTIDE SEQUENCE [LARGE SCALE GENOMIC DNA]</scope>
</reference>
<protein>
    <submittedName>
        <fullName evidence="2">Uncharacterized protein</fullName>
    </submittedName>
</protein>
<evidence type="ECO:0000313" key="3">
    <source>
        <dbReference type="Proteomes" id="UP000028761"/>
    </source>
</evidence>
<reference evidence="2" key="2">
    <citation type="submission" date="2025-08" db="UniProtKB">
        <authorList>
            <consortium name="Ensembl"/>
        </authorList>
    </citation>
    <scope>IDENTIFICATION</scope>
</reference>
<proteinExistence type="predicted"/>
<sequence>NPVSTKKYKKKKTSRARWRAPVVPDLSSLQAPPPGFTPFSGLSLPSSWDYRRLPPRPAIFCIFSRDGVSPCQPGWSRSPDLVIRPSRPPKVLGLQA</sequence>
<dbReference type="GeneTree" id="ENSGT00940000161627"/>
<dbReference type="PANTHER" id="PTHR46254:SF7">
    <property type="entry name" value="PI4-KINASE N-TERMINAL DOMAIN-CONTAINING PROTEIN"/>
    <property type="match status" value="1"/>
</dbReference>
<accession>A0A8I5NTY1</accession>
<evidence type="ECO:0000313" key="2">
    <source>
        <dbReference type="Ensembl" id="ENSPANP00000058564.1"/>
    </source>
</evidence>
<name>A0A8I5NTY1_PAPAN</name>
<reference evidence="2" key="3">
    <citation type="submission" date="2025-09" db="UniProtKB">
        <authorList>
            <consortium name="Ensembl"/>
        </authorList>
    </citation>
    <scope>IDENTIFICATION</scope>
</reference>
<dbReference type="AlphaFoldDB" id="A0A8I5NTY1"/>
<dbReference type="PANTHER" id="PTHR46254">
    <property type="entry name" value="PROTEIN GVQW1-RELATED"/>
    <property type="match status" value="1"/>
</dbReference>
<evidence type="ECO:0000256" key="1">
    <source>
        <dbReference type="SAM" id="MobiDB-lite"/>
    </source>
</evidence>
<feature type="region of interest" description="Disordered" evidence="1">
    <location>
        <begin position="74"/>
        <end position="96"/>
    </location>
</feature>